<dbReference type="SUPFAM" id="SSF55785">
    <property type="entry name" value="PYP-like sensor domain (PAS domain)"/>
    <property type="match status" value="1"/>
</dbReference>
<dbReference type="SUPFAM" id="SSF52172">
    <property type="entry name" value="CheY-like"/>
    <property type="match status" value="1"/>
</dbReference>
<dbReference type="Pfam" id="PF15915">
    <property type="entry name" value="BAT"/>
    <property type="match status" value="1"/>
</dbReference>
<dbReference type="PROSITE" id="PS50110">
    <property type="entry name" value="RESPONSE_REGULATORY"/>
    <property type="match status" value="1"/>
</dbReference>
<evidence type="ECO:0000313" key="9">
    <source>
        <dbReference type="Proteomes" id="UP001597075"/>
    </source>
</evidence>
<comment type="caution">
    <text evidence="3">Lacks conserved residue(s) required for the propagation of feature annotation.</text>
</comment>
<comment type="caution">
    <text evidence="8">The sequence shown here is derived from an EMBL/GenBank/DDBJ whole genome shotgun (WGS) entry which is preliminary data.</text>
</comment>
<keyword evidence="4" id="KW-0175">Coiled coil</keyword>
<dbReference type="PROSITE" id="PS50112">
    <property type="entry name" value="PAS"/>
    <property type="match status" value="1"/>
</dbReference>
<dbReference type="SUPFAM" id="SSF55781">
    <property type="entry name" value="GAF domain-like"/>
    <property type="match status" value="1"/>
</dbReference>
<dbReference type="RefSeq" id="WP_256406396.1">
    <property type="nucleotide sequence ID" value="NZ_CP187151.1"/>
</dbReference>
<reference evidence="8 9" key="1">
    <citation type="journal article" date="2019" name="Int. J. Syst. Evol. Microbiol.">
        <title>The Global Catalogue of Microorganisms (GCM) 10K type strain sequencing project: providing services to taxonomists for standard genome sequencing and annotation.</title>
        <authorList>
            <consortium name="The Broad Institute Genomics Platform"/>
            <consortium name="The Broad Institute Genome Sequencing Center for Infectious Disease"/>
            <person name="Wu L."/>
            <person name="Ma J."/>
        </authorList>
    </citation>
    <scope>NUCLEOTIDE SEQUENCE [LARGE SCALE GENOMIC DNA]</scope>
    <source>
        <strain evidence="8 9">CGMCC 1.10594</strain>
    </source>
</reference>
<keyword evidence="1" id="KW-0805">Transcription regulation</keyword>
<dbReference type="Pfam" id="PF13426">
    <property type="entry name" value="PAS_9"/>
    <property type="match status" value="1"/>
</dbReference>
<evidence type="ECO:0000256" key="4">
    <source>
        <dbReference type="SAM" id="Coils"/>
    </source>
</evidence>
<feature type="domain" description="Response regulatory" evidence="5">
    <location>
        <begin position="18"/>
        <end position="131"/>
    </location>
</feature>
<keyword evidence="2" id="KW-0804">Transcription</keyword>
<feature type="coiled-coil region" evidence="4">
    <location>
        <begin position="274"/>
        <end position="301"/>
    </location>
</feature>
<dbReference type="Gene3D" id="3.30.450.40">
    <property type="match status" value="1"/>
</dbReference>
<feature type="domain" description="PAC" evidence="7">
    <location>
        <begin position="229"/>
        <end position="283"/>
    </location>
</feature>
<dbReference type="InterPro" id="IPR029016">
    <property type="entry name" value="GAF-like_dom_sf"/>
</dbReference>
<dbReference type="Gene3D" id="3.30.450.20">
    <property type="entry name" value="PAS domain"/>
    <property type="match status" value="1"/>
</dbReference>
<dbReference type="SMART" id="SM00086">
    <property type="entry name" value="PAC"/>
    <property type="match status" value="1"/>
</dbReference>
<dbReference type="CDD" id="cd00130">
    <property type="entry name" value="PAS"/>
    <property type="match status" value="1"/>
</dbReference>
<keyword evidence="9" id="KW-1185">Reference proteome</keyword>
<dbReference type="NCBIfam" id="TIGR00229">
    <property type="entry name" value="sensory_box"/>
    <property type="match status" value="1"/>
</dbReference>
<accession>A0ABD6CU91</accession>
<dbReference type="PANTHER" id="PTHR46175:SF4">
    <property type="entry name" value="BACTERIOOPSIN TRANSCRIPTIONAL ACTIVATOR"/>
    <property type="match status" value="1"/>
</dbReference>
<evidence type="ECO:0000256" key="3">
    <source>
        <dbReference type="PROSITE-ProRule" id="PRU00169"/>
    </source>
</evidence>
<dbReference type="InterPro" id="IPR031803">
    <property type="entry name" value="BAT_GAF/HTH-assoc"/>
</dbReference>
<dbReference type="Proteomes" id="UP001597075">
    <property type="component" value="Unassembled WGS sequence"/>
</dbReference>
<gene>
    <name evidence="8" type="ORF">ACFSBJ_00880</name>
</gene>
<dbReference type="Gene3D" id="3.40.50.2300">
    <property type="match status" value="1"/>
</dbReference>
<dbReference type="InterPro" id="IPR000700">
    <property type="entry name" value="PAS-assoc_C"/>
</dbReference>
<dbReference type="PROSITE" id="PS50113">
    <property type="entry name" value="PAC"/>
    <property type="match status" value="1"/>
</dbReference>
<protein>
    <submittedName>
        <fullName evidence="8">Bacterio-opsin activator domain-containing protein</fullName>
    </submittedName>
</protein>
<evidence type="ECO:0000259" key="6">
    <source>
        <dbReference type="PROSITE" id="PS50112"/>
    </source>
</evidence>
<proteinExistence type="predicted"/>
<name>A0ABD6CU91_9EURY</name>
<dbReference type="PANTHER" id="PTHR46175">
    <property type="entry name" value="BACTERIOOPSIN TRANSCRIPTIONAL ACTIVATOR"/>
    <property type="match status" value="1"/>
</dbReference>
<dbReference type="InterPro" id="IPR035965">
    <property type="entry name" value="PAS-like_dom_sf"/>
</dbReference>
<dbReference type="EMBL" id="JBHUDL010000004">
    <property type="protein sequence ID" value="MFD1632303.1"/>
    <property type="molecule type" value="Genomic_DNA"/>
</dbReference>
<dbReference type="AlphaFoldDB" id="A0ABD6CU91"/>
<sequence>MSDTPQNTVMEPDLPTIDVLFVGDDPSETPSADALDAAAERFDVVHIADFVDARDRIDEADVDCVVVTHCSDGFDGLAFLEAVRREYAELPVVLVPVTVDAETARRAVAANVTELVPAAAEEPLDAVAEAVEANASASTDDSVRMPISDLTVEAQHRLKERALDEAPIGITISDATNPDDPLIYVNDSFEGMTGYPPEEVLGANHRFLQGPETDPDRVSKLSEGIANDENTRVVLRNYTREGALFWNQVDISPILDEDGEVSHYVGFQMDVTERKAAQQQLETEREALDRLLERVNGLINDVTEALVRADCREEIERLVTERIGTDEEYAGAWLGRYDATEDLVTVVQREGVDETALAASLDVAADTPAASALRAVVEEQESRTVEDPTDPLAELDGTCVLVPLTYRGTTYGVLGVVHDGEMDDGRERVVLESLGRSVGTSINDVLTKRTITTDTVLKIGVKLTDYDIFLVDLAATLDAQFEHEATVIEDGDQGILTIVSTAYDDLDGMFETAAEHPDVVDMETLASTDERNVVQFRLSNSPLVDVLSEVGSRVTAMTADSTGLELEFRVGTERAASRVLDTLRERYDHVELTAYHEDEPDATPHHFREELRNELTDRQLTALKKAYVSGYFEWPRRVEGTQLAESMDIVPSTYHQHLQAAKRKLIETFFEE</sequence>
<feature type="domain" description="PAS" evidence="6">
    <location>
        <begin position="155"/>
        <end position="228"/>
    </location>
</feature>
<organism evidence="8 9">
    <name type="scientific">Haloplanus ruber</name>
    <dbReference type="NCBI Taxonomy" id="869892"/>
    <lineage>
        <taxon>Archaea</taxon>
        <taxon>Methanobacteriati</taxon>
        <taxon>Methanobacteriota</taxon>
        <taxon>Stenosarchaea group</taxon>
        <taxon>Halobacteria</taxon>
        <taxon>Halobacteriales</taxon>
        <taxon>Haloferacaceae</taxon>
        <taxon>Haloplanus</taxon>
    </lineage>
</organism>
<evidence type="ECO:0000256" key="1">
    <source>
        <dbReference type="ARBA" id="ARBA00023015"/>
    </source>
</evidence>
<evidence type="ECO:0000313" key="8">
    <source>
        <dbReference type="EMBL" id="MFD1632303.1"/>
    </source>
</evidence>
<dbReference type="Pfam" id="PF04967">
    <property type="entry name" value="HTH_10"/>
    <property type="match status" value="1"/>
</dbReference>
<dbReference type="InterPro" id="IPR000014">
    <property type="entry name" value="PAS"/>
</dbReference>
<dbReference type="InterPro" id="IPR007050">
    <property type="entry name" value="HTH_bacterioopsin"/>
</dbReference>
<dbReference type="InterPro" id="IPR001610">
    <property type="entry name" value="PAC"/>
</dbReference>
<dbReference type="InterPro" id="IPR011006">
    <property type="entry name" value="CheY-like_superfamily"/>
</dbReference>
<evidence type="ECO:0000259" key="5">
    <source>
        <dbReference type="PROSITE" id="PS50110"/>
    </source>
</evidence>
<dbReference type="InterPro" id="IPR001789">
    <property type="entry name" value="Sig_transdc_resp-reg_receiver"/>
</dbReference>
<evidence type="ECO:0000259" key="7">
    <source>
        <dbReference type="PROSITE" id="PS50113"/>
    </source>
</evidence>
<evidence type="ECO:0000256" key="2">
    <source>
        <dbReference type="ARBA" id="ARBA00023163"/>
    </source>
</evidence>